<feature type="domain" description="Carrier" evidence="6">
    <location>
        <begin position="837"/>
        <end position="913"/>
    </location>
</feature>
<dbReference type="InterPro" id="IPR006162">
    <property type="entry name" value="Ppantetheine_attach_site"/>
</dbReference>
<keyword evidence="3" id="KW-0436">Ligase</keyword>
<dbReference type="GO" id="GO:0005737">
    <property type="term" value="C:cytoplasm"/>
    <property type="evidence" value="ECO:0007669"/>
    <property type="project" value="TreeGrafter"/>
</dbReference>
<accession>A0A7D8Z908</accession>
<dbReference type="GO" id="GO:0031177">
    <property type="term" value="F:phosphopantetheine binding"/>
    <property type="evidence" value="ECO:0007669"/>
    <property type="project" value="InterPro"/>
</dbReference>
<dbReference type="GO" id="GO:0044550">
    <property type="term" value="P:secondary metabolite biosynthetic process"/>
    <property type="evidence" value="ECO:0007669"/>
    <property type="project" value="TreeGrafter"/>
</dbReference>
<dbReference type="InterPro" id="IPR045851">
    <property type="entry name" value="AMP-bd_C_sf"/>
</dbReference>
<dbReference type="InterPro" id="IPR036291">
    <property type="entry name" value="NAD(P)-bd_dom_sf"/>
</dbReference>
<dbReference type="SUPFAM" id="SSF47336">
    <property type="entry name" value="ACP-like"/>
    <property type="match status" value="2"/>
</dbReference>
<keyword evidence="1" id="KW-0596">Phosphopantetheine</keyword>
<dbReference type="NCBIfam" id="TIGR01733">
    <property type="entry name" value="AA-adenyl-dom"/>
    <property type="match status" value="2"/>
</dbReference>
<comment type="caution">
    <text evidence="7">The sequence shown here is derived from an EMBL/GenBank/DDBJ whole genome shotgun (WGS) entry which is preliminary data.</text>
</comment>
<dbReference type="EMBL" id="QGMG01000180">
    <property type="protein sequence ID" value="TVY56180.1"/>
    <property type="molecule type" value="Genomic_DNA"/>
</dbReference>
<dbReference type="InterPro" id="IPR001242">
    <property type="entry name" value="Condensation_dom"/>
</dbReference>
<dbReference type="SUPFAM" id="SSF51735">
    <property type="entry name" value="NAD(P)-binding Rossmann-fold domains"/>
    <property type="match status" value="1"/>
</dbReference>
<evidence type="ECO:0000313" key="8">
    <source>
        <dbReference type="Proteomes" id="UP000481288"/>
    </source>
</evidence>
<dbReference type="Pfam" id="PF00501">
    <property type="entry name" value="AMP-binding"/>
    <property type="match status" value="2"/>
</dbReference>
<dbReference type="SUPFAM" id="SSF56801">
    <property type="entry name" value="Acetyl-CoA synthetase-like"/>
    <property type="match status" value="2"/>
</dbReference>
<dbReference type="GO" id="GO:0016874">
    <property type="term" value="F:ligase activity"/>
    <property type="evidence" value="ECO:0007669"/>
    <property type="project" value="UniProtKB-KW"/>
</dbReference>
<dbReference type="InterPro" id="IPR009081">
    <property type="entry name" value="PP-bd_ACP"/>
</dbReference>
<dbReference type="CDD" id="cd05918">
    <property type="entry name" value="A_NRPS_SidN3_like"/>
    <property type="match status" value="2"/>
</dbReference>
<dbReference type="Gene3D" id="3.40.50.12780">
    <property type="entry name" value="N-terminal domain of ligase-like"/>
    <property type="match status" value="2"/>
</dbReference>
<dbReference type="FunFam" id="1.10.1200.10:FF:000005">
    <property type="entry name" value="Nonribosomal peptide synthetase 1"/>
    <property type="match status" value="1"/>
</dbReference>
<reference evidence="7 8" key="1">
    <citation type="submission" date="2018-05" db="EMBL/GenBank/DDBJ databases">
        <title>Whole genome sequencing for identification of molecular markers to develop diagnostic detection tools for the regulated plant pathogen Lachnellula willkommii.</title>
        <authorList>
            <person name="Giroux E."/>
            <person name="Bilodeau G."/>
        </authorList>
    </citation>
    <scope>NUCLEOTIDE SEQUENCE [LARGE SCALE GENOMIC DNA]</scope>
    <source>
        <strain evidence="7 8">CBS 625.97</strain>
    </source>
</reference>
<dbReference type="CDD" id="cd19545">
    <property type="entry name" value="FUM14_C_NRPS-like"/>
    <property type="match status" value="1"/>
</dbReference>
<organism evidence="7 8">
    <name type="scientific">Lachnellula cervina</name>
    <dbReference type="NCBI Taxonomy" id="1316786"/>
    <lineage>
        <taxon>Eukaryota</taxon>
        <taxon>Fungi</taxon>
        <taxon>Dikarya</taxon>
        <taxon>Ascomycota</taxon>
        <taxon>Pezizomycotina</taxon>
        <taxon>Leotiomycetes</taxon>
        <taxon>Helotiales</taxon>
        <taxon>Lachnaceae</taxon>
        <taxon>Lachnellula</taxon>
    </lineage>
</organism>
<evidence type="ECO:0000256" key="1">
    <source>
        <dbReference type="ARBA" id="ARBA00022450"/>
    </source>
</evidence>
<keyword evidence="2" id="KW-0597">Phosphoprotein</keyword>
<dbReference type="InterPro" id="IPR020845">
    <property type="entry name" value="AMP-binding_CS"/>
</dbReference>
<dbReference type="InterPro" id="IPR010080">
    <property type="entry name" value="Thioester_reductase-like_dom"/>
</dbReference>
<dbReference type="GO" id="GO:0043041">
    <property type="term" value="P:amino acid activation for nonribosomal peptide biosynthetic process"/>
    <property type="evidence" value="ECO:0007669"/>
    <property type="project" value="TreeGrafter"/>
</dbReference>
<feature type="compositionally biased region" description="Polar residues" evidence="5">
    <location>
        <begin position="8"/>
        <end position="18"/>
    </location>
</feature>
<comment type="similarity">
    <text evidence="4">Belongs to the NRP synthetase family.</text>
</comment>
<dbReference type="OrthoDB" id="416786at2759"/>
<dbReference type="FunFam" id="3.30.300.30:FF:000015">
    <property type="entry name" value="Nonribosomal peptide synthase SidD"/>
    <property type="match status" value="1"/>
</dbReference>
<dbReference type="InterPro" id="IPR042099">
    <property type="entry name" value="ANL_N_sf"/>
</dbReference>
<dbReference type="InterPro" id="IPR036736">
    <property type="entry name" value="ACP-like_sf"/>
</dbReference>
<dbReference type="Gene3D" id="3.30.559.10">
    <property type="entry name" value="Chloramphenicol acetyltransferase-like domain"/>
    <property type="match status" value="1"/>
</dbReference>
<dbReference type="InterPro" id="IPR010071">
    <property type="entry name" value="AA_adenyl_dom"/>
</dbReference>
<evidence type="ECO:0000259" key="6">
    <source>
        <dbReference type="PROSITE" id="PS50075"/>
    </source>
</evidence>
<dbReference type="Gene3D" id="1.10.1200.10">
    <property type="entry name" value="ACP-like"/>
    <property type="match status" value="2"/>
</dbReference>
<name>A0A7D8Z908_9HELO</name>
<dbReference type="PROSITE" id="PS00455">
    <property type="entry name" value="AMP_BINDING"/>
    <property type="match status" value="2"/>
</dbReference>
<dbReference type="SMART" id="SM00823">
    <property type="entry name" value="PKS_PP"/>
    <property type="match status" value="2"/>
</dbReference>
<dbReference type="Gene3D" id="3.40.50.720">
    <property type="entry name" value="NAD(P)-binding Rossmann-like Domain"/>
    <property type="match status" value="1"/>
</dbReference>
<evidence type="ECO:0000256" key="4">
    <source>
        <dbReference type="ARBA" id="ARBA00029454"/>
    </source>
</evidence>
<dbReference type="InterPro" id="IPR020806">
    <property type="entry name" value="PKS_PP-bd"/>
</dbReference>
<feature type="domain" description="Carrier" evidence="6">
    <location>
        <begin position="1933"/>
        <end position="2011"/>
    </location>
</feature>
<gene>
    <name evidence="7" type="primary">dtxS1_0</name>
    <name evidence="7" type="ORF">LCER1_G005730</name>
</gene>
<dbReference type="Gene3D" id="3.30.300.30">
    <property type="match status" value="2"/>
</dbReference>
<dbReference type="PANTHER" id="PTHR45527:SF3">
    <property type="entry name" value="SIDEROPHORE SYNTHETASE (EUROFUNG)"/>
    <property type="match status" value="1"/>
</dbReference>
<dbReference type="Pfam" id="PF07993">
    <property type="entry name" value="NAD_binding_4"/>
    <property type="match status" value="1"/>
</dbReference>
<dbReference type="SUPFAM" id="SSF52777">
    <property type="entry name" value="CoA-dependent acyltransferases"/>
    <property type="match status" value="3"/>
</dbReference>
<evidence type="ECO:0000313" key="7">
    <source>
        <dbReference type="EMBL" id="TVY56180.1"/>
    </source>
</evidence>
<dbReference type="PANTHER" id="PTHR45527">
    <property type="entry name" value="NONRIBOSOMAL PEPTIDE SYNTHETASE"/>
    <property type="match status" value="1"/>
</dbReference>
<dbReference type="PROSITE" id="PS50075">
    <property type="entry name" value="CARRIER"/>
    <property type="match status" value="2"/>
</dbReference>
<dbReference type="InterPro" id="IPR013120">
    <property type="entry name" value="FAR_NAD-bd"/>
</dbReference>
<dbReference type="FunFam" id="3.40.50.12780:FF:000014">
    <property type="entry name" value="Nonribosomal peptide synthetase 1"/>
    <property type="match status" value="1"/>
</dbReference>
<dbReference type="InterPro" id="IPR000873">
    <property type="entry name" value="AMP-dep_synth/lig_dom"/>
</dbReference>
<dbReference type="Gene3D" id="3.30.559.30">
    <property type="entry name" value="Nonribosomal peptide synthetase, condensation domain"/>
    <property type="match status" value="2"/>
</dbReference>
<dbReference type="InterPro" id="IPR023213">
    <property type="entry name" value="CAT-like_dom_sf"/>
</dbReference>
<proteinExistence type="inferred from homology"/>
<dbReference type="FunFam" id="3.30.559.30:FF:000003">
    <property type="entry name" value="Nonribosomal peptide synthase SidD"/>
    <property type="match status" value="2"/>
</dbReference>
<dbReference type="Pfam" id="PF00550">
    <property type="entry name" value="PP-binding"/>
    <property type="match status" value="2"/>
</dbReference>
<evidence type="ECO:0000256" key="3">
    <source>
        <dbReference type="ARBA" id="ARBA00022598"/>
    </source>
</evidence>
<dbReference type="NCBIfam" id="TIGR01746">
    <property type="entry name" value="Thioester-redct"/>
    <property type="match status" value="1"/>
</dbReference>
<dbReference type="Pfam" id="PF00668">
    <property type="entry name" value="Condensation"/>
    <property type="match status" value="2"/>
</dbReference>
<protein>
    <submittedName>
        <fullName evidence="7">Nonribosomal peptide synthetase dtxS1</fullName>
    </submittedName>
</protein>
<sequence>MGDFCESESVSGSASPNDNELLLTTEGEKNLGIDTAHEVFWKEQFSNFESTHFPSLPIGNHQPRADKSIEHNVEGIEWPQDVTPDIVVRSAWATLLSWYGESSDTVFGVVVSGRWAPVSGGKRLAGPINATIPLRVAVEGDTTLQALQQKMQQQAIDMIPFEQVGLQNIRRVSEEADRACQFQSLLAVQPAIEDDEARARISDFEEGMGLQRTINEQSTNEVDVSDIDMIGLDAFNTYAITLHCEVKKSSLLIKMAFDSTMLSEQAALRITHHFDHILHQVCRVDRASKKISDLDMMTAEDLRQVWSWNAKVPEEVDGCVHDLFTESVCRHPNKTAICAWDGELTYAQMDSLSTQLAYQLIQKGVRPGDVLPLCFEKSMWMPVTQFAVMKAGAACVVIDPSQTKERFKTMIETIGSGLVLCAPSTASMVSLITGREPFVVQDETISNFAQQGDDGGFETLLPFVKPSDLLYVVFTSGTTGNPKGAMVTHSNFTSAVKHQREFLHFKPTVRVADFCSYAFDVAWSNLIHTLAAGGCLCIPSEHERKHDFIKYMIKNQVTFVHLTPSVAAILELDTVPTLETVALIGEVVDFDKLPQLRDIETTIITYGPSECTVTTTGVVNNGDATKASIGWASASTTWVVNPNKDALTPVGLIGELLLEGPLVGKGYINNAEKTADAFIEDPIWLLRGGPGVEGRRGRLYRTGDLVRYNADGELIFIGRKDTQVKILGHRTELGDVEHHVCRVLQSMPAVADVIAEVVTPKVTQRPILVVFLLMPGVDAEELTKEAIPIIETLEREMTKEVPAHMIPNRKALREIGARIDPKALSSLYGTNPAQHIEPITEAEIQLRYLWASVLNLPVSDIGTQDNFLRLGGDSIAAIRLATAIGRKGMLLTVPDIFSQPQLSEMAKLITRREEGEESVQPFSLLKAEIDKDDACRQVAESCSIGASNVESSQIEDIFPCTALQEGLLAMTARSSGNYVGYQIAELKRDTDIVRFREAWEKVSDRASVLRTRIVDLPGQGLVQVVLREALQWQTFSSLDEYQNRENAKNEPLQDGAETAMGLGTPLSRLGIIHDEAGKIYFVWTQHHATYDGWSLPLLQKEVEKAYRDGEEELSSLPLQSFVKYVVNQHSEDGIAFWKRQFVEIEASQFPALPGKTYEPNADKVINHSINSIHWPTSGVTPSSALRTAWATLVSWYVDSPDVAFGAVVSGRQAPVPGIEDVAGPTIATVPLRILVHGTVDELLHQVQRQAMEMIPFEQYGLQHIRQISQDAKHACDFQTLLLIHPSIEDSTAESPVFQNGLIEQETGGSFNTYAMMLTCQISESNLDMQLSFDSAVVKEESATRLLQQLEHILGQIASVPGSTEISDLNRVSEHDLNDIWNWNVAVPDTVEDCVHNVFAERVSESPDATAVCAWDGELTYGQLDQLSTLLAGHLVSSGLGVGPGAIVPLYFEKSMWVPVAILAVMKAGAASVALDSTLPHHRLKSIVSQLSAKVILTSKSCANLAAQITDVPTVEVGSALDQFQLFQPIPQLPTVSPSSALYIVFTSGSTGVPKGATITHANFCSAIRHHKQQLGFERSSRVFDYTSYAFDVAWSNILHTLTVGGCLCIPSEDERTADIVGSINRLRANFIHLTPTVGRLLDPATLKGIKKVLFIGEALKASDVARWAASSAEIYNTYGPAECTVTSTVEKVHPGQIGELGSKVGDPGIGIGVGALAWVVQSRAPDKLAAIGTIGELWLEGPIVGAGYLNNAEKTADAFIEDPKWLLHGAPRGVSGRRGRLYRTGDLVYYKPDGSLGFIGRKDTQVKINGQRMELGEVEYHVRQLLPTEVVSQIVADVITPDATQSQTLAVFLAMSNDSGGDKLNENTVLMVANLRKELSKLLPSYMVPSAYIPLAKLPMTATGKTDRQKVRELGKAYSPPALSSSNASASDAILTNTEETLRDIWARLLDIKPDLITAIHNFAEIGGDSIKNMSLAVAIRKQFSINIGIPRLVGQHHSLRELATLIDSLLRGHFVEEPTPIDLEREIDLLVSKIQCGRTATMSTVFLTGSTGFLGTQILRYTLTKRAFDKVVLLVRGIHGQKGLDRVRKAAKIAGWWKESFASAIEVWDGDLSTERLGLNDSQWSALCGLPSTYSTIDAIIHNGAVVHWSTNYDSLKAVNVGSTVQLLQAAVVSPSVKSFVYVSGGLITDSRTWTEEEAKEANGYDQTKYVSERLVTAAATKSCGQGTKFSVVKPGQIIGDVYTGVANTDDFLWRVVMCATRLGARPIESETSWLSVSDVRHVSETILWHAIGKSNEHFVHIKRGVWVSSFWDAVEDQLQLPLRPVSWDEWIELARQDMAREQELHPLWPVQQFLGALGTEATDNDRCEWEMQEVVAAARQNIEYLRDKGLTRTEGNYGQAMDGKVTTRTRNIRTMIRV</sequence>
<evidence type="ECO:0000256" key="2">
    <source>
        <dbReference type="ARBA" id="ARBA00022553"/>
    </source>
</evidence>
<feature type="region of interest" description="Disordered" evidence="5">
    <location>
        <begin position="1"/>
        <end position="20"/>
    </location>
</feature>
<evidence type="ECO:0000256" key="5">
    <source>
        <dbReference type="SAM" id="MobiDB-lite"/>
    </source>
</evidence>
<dbReference type="Proteomes" id="UP000481288">
    <property type="component" value="Unassembled WGS sequence"/>
</dbReference>
<keyword evidence="8" id="KW-1185">Reference proteome</keyword>
<dbReference type="PROSITE" id="PS00012">
    <property type="entry name" value="PHOSPHOPANTETHEINE"/>
    <property type="match status" value="1"/>
</dbReference>